<protein>
    <submittedName>
        <fullName evidence="1">DNA helicase</fullName>
    </submittedName>
</protein>
<keyword evidence="1" id="KW-0067">ATP-binding</keyword>
<keyword evidence="1" id="KW-0347">Helicase</keyword>
<accession>A0A8H6JQ76</accession>
<dbReference type="AlphaFoldDB" id="A0A8H6JQ76"/>
<organism evidence="1 2">
    <name type="scientific">Colletotrichum sojae</name>
    <dbReference type="NCBI Taxonomy" id="2175907"/>
    <lineage>
        <taxon>Eukaryota</taxon>
        <taxon>Fungi</taxon>
        <taxon>Dikarya</taxon>
        <taxon>Ascomycota</taxon>
        <taxon>Pezizomycotina</taxon>
        <taxon>Sordariomycetes</taxon>
        <taxon>Hypocreomycetidae</taxon>
        <taxon>Glomerellales</taxon>
        <taxon>Glomerellaceae</taxon>
        <taxon>Colletotrichum</taxon>
        <taxon>Colletotrichum orchidearum species complex</taxon>
    </lineage>
</organism>
<evidence type="ECO:0000313" key="1">
    <source>
        <dbReference type="EMBL" id="KAF6816831.1"/>
    </source>
</evidence>
<keyword evidence="1" id="KW-0547">Nucleotide-binding</keyword>
<reference evidence="1 2" key="1">
    <citation type="journal article" date="2020" name="Phytopathology">
        <title>Genome Sequence Resources of Colletotrichum truncatum, C. plurivorum, C. musicola, and C. sojae: Four Species Pathogenic to Soybean (Glycine max).</title>
        <authorList>
            <person name="Rogerio F."/>
            <person name="Boufleur T.R."/>
            <person name="Ciampi-Guillardi M."/>
            <person name="Sukno S.A."/>
            <person name="Thon M.R."/>
            <person name="Massola Junior N.S."/>
            <person name="Baroncelli R."/>
        </authorList>
    </citation>
    <scope>NUCLEOTIDE SEQUENCE [LARGE SCALE GENOMIC DNA]</scope>
    <source>
        <strain evidence="1 2">LFN0009</strain>
    </source>
</reference>
<name>A0A8H6JQ76_9PEZI</name>
<gene>
    <name evidence="1" type="ORF">CSOJ01_02762</name>
</gene>
<dbReference type="Proteomes" id="UP000652219">
    <property type="component" value="Unassembled WGS sequence"/>
</dbReference>
<dbReference type="GO" id="GO:0004386">
    <property type="term" value="F:helicase activity"/>
    <property type="evidence" value="ECO:0007669"/>
    <property type="project" value="UniProtKB-KW"/>
</dbReference>
<proteinExistence type="predicted"/>
<evidence type="ECO:0000313" key="2">
    <source>
        <dbReference type="Proteomes" id="UP000652219"/>
    </source>
</evidence>
<sequence length="114" mass="13009">MKGRRPIVDETTLFDITRQTEFILVIANELKSLGIKFSGVSLPPAFDYGYGKPRPWNKDDYTDLWRESLSSERFEPAYSLRRETSCGKETGKGKVKGKSKEAEEKCAYTNIYGD</sequence>
<keyword evidence="2" id="KW-1185">Reference proteome</keyword>
<keyword evidence="1" id="KW-0378">Hydrolase</keyword>
<comment type="caution">
    <text evidence="1">The sequence shown here is derived from an EMBL/GenBank/DDBJ whole genome shotgun (WGS) entry which is preliminary data.</text>
</comment>
<dbReference type="EMBL" id="WIGN01000025">
    <property type="protein sequence ID" value="KAF6816831.1"/>
    <property type="molecule type" value="Genomic_DNA"/>
</dbReference>